<gene>
    <name evidence="1" type="ORF">K488DRAFT_83602</name>
</gene>
<protein>
    <submittedName>
        <fullName evidence="1">Uncharacterized protein</fullName>
    </submittedName>
</protein>
<evidence type="ECO:0000313" key="1">
    <source>
        <dbReference type="EMBL" id="KAI0034872.1"/>
    </source>
</evidence>
<reference evidence="1" key="1">
    <citation type="submission" date="2021-02" db="EMBL/GenBank/DDBJ databases">
        <authorList>
            <consortium name="DOE Joint Genome Institute"/>
            <person name="Ahrendt S."/>
            <person name="Looney B.P."/>
            <person name="Miyauchi S."/>
            <person name="Morin E."/>
            <person name="Drula E."/>
            <person name="Courty P.E."/>
            <person name="Chicoki N."/>
            <person name="Fauchery L."/>
            <person name="Kohler A."/>
            <person name="Kuo A."/>
            <person name="Labutti K."/>
            <person name="Pangilinan J."/>
            <person name="Lipzen A."/>
            <person name="Riley R."/>
            <person name="Andreopoulos W."/>
            <person name="He G."/>
            <person name="Johnson J."/>
            <person name="Barry K.W."/>
            <person name="Grigoriev I.V."/>
            <person name="Nagy L."/>
            <person name="Hibbett D."/>
            <person name="Henrissat B."/>
            <person name="Matheny P.B."/>
            <person name="Labbe J."/>
            <person name="Martin F."/>
        </authorList>
    </citation>
    <scope>NUCLEOTIDE SEQUENCE</scope>
    <source>
        <strain evidence="1">EC-137</strain>
    </source>
</reference>
<dbReference type="EMBL" id="MU273493">
    <property type="protein sequence ID" value="KAI0034872.1"/>
    <property type="molecule type" value="Genomic_DNA"/>
</dbReference>
<name>A0ACB8QT76_9AGAM</name>
<organism evidence="1 2">
    <name type="scientific">Vararia minispora EC-137</name>
    <dbReference type="NCBI Taxonomy" id="1314806"/>
    <lineage>
        <taxon>Eukaryota</taxon>
        <taxon>Fungi</taxon>
        <taxon>Dikarya</taxon>
        <taxon>Basidiomycota</taxon>
        <taxon>Agaricomycotina</taxon>
        <taxon>Agaricomycetes</taxon>
        <taxon>Russulales</taxon>
        <taxon>Lachnocladiaceae</taxon>
        <taxon>Vararia</taxon>
    </lineage>
</organism>
<sequence length="367" mass="38202">MGDVTTTQGQTTSPTETLTPSPPNGSNNKLVIIIVSCIGGFLAVLTAVCIIVPLLRRRVARRASRDLECGTPSPDHTRHLSEAGAPLLPAKAHGHESSEHSIYAHGTPDSHESPLHVHDLQPVYTDLDSSPADPPSPTVTSTSHAENSGVTLSNSWGGKSDFRSSDSALPPGAPISRLVHAPLRRTRTRIRAPMAAVPEDIIPSPAPLSPPLPPSPSEASEHPSWLRIPSTAPLITAFRRSVAASTSSRATSVTSLSGSAHAHAFPTPAPSSDALTFRSFTSAASSGHTPPLPKSPELQPRDVPARLRPSDPARVAQLVPGPLPGGGPGSRAASLLGGSAQTGSRSDLSVYTDARSNFDASELGERR</sequence>
<accession>A0ACB8QT76</accession>
<evidence type="ECO:0000313" key="2">
    <source>
        <dbReference type="Proteomes" id="UP000814128"/>
    </source>
</evidence>
<comment type="caution">
    <text evidence="1">The sequence shown here is derived from an EMBL/GenBank/DDBJ whole genome shotgun (WGS) entry which is preliminary data.</text>
</comment>
<dbReference type="Proteomes" id="UP000814128">
    <property type="component" value="Unassembled WGS sequence"/>
</dbReference>
<reference evidence="1" key="2">
    <citation type="journal article" date="2022" name="New Phytol.">
        <title>Evolutionary transition to the ectomycorrhizal habit in the genomes of a hyperdiverse lineage of mushroom-forming fungi.</title>
        <authorList>
            <person name="Looney B."/>
            <person name="Miyauchi S."/>
            <person name="Morin E."/>
            <person name="Drula E."/>
            <person name="Courty P.E."/>
            <person name="Kohler A."/>
            <person name="Kuo A."/>
            <person name="LaButti K."/>
            <person name="Pangilinan J."/>
            <person name="Lipzen A."/>
            <person name="Riley R."/>
            <person name="Andreopoulos W."/>
            <person name="He G."/>
            <person name="Johnson J."/>
            <person name="Nolan M."/>
            <person name="Tritt A."/>
            <person name="Barry K.W."/>
            <person name="Grigoriev I.V."/>
            <person name="Nagy L.G."/>
            <person name="Hibbett D."/>
            <person name="Henrissat B."/>
            <person name="Matheny P.B."/>
            <person name="Labbe J."/>
            <person name="Martin F.M."/>
        </authorList>
    </citation>
    <scope>NUCLEOTIDE SEQUENCE</scope>
    <source>
        <strain evidence="1">EC-137</strain>
    </source>
</reference>
<proteinExistence type="predicted"/>
<keyword evidence="2" id="KW-1185">Reference proteome</keyword>